<feature type="compositionally biased region" description="Low complexity" evidence="1">
    <location>
        <begin position="35"/>
        <end position="57"/>
    </location>
</feature>
<evidence type="ECO:0000256" key="1">
    <source>
        <dbReference type="SAM" id="MobiDB-lite"/>
    </source>
</evidence>
<dbReference type="GeneID" id="54575756"/>
<dbReference type="EMBL" id="ML987197">
    <property type="protein sequence ID" value="KAF2247511.1"/>
    <property type="molecule type" value="Genomic_DNA"/>
</dbReference>
<evidence type="ECO:0000313" key="3">
    <source>
        <dbReference type="Proteomes" id="UP000800094"/>
    </source>
</evidence>
<proteinExistence type="predicted"/>
<dbReference type="RefSeq" id="XP_033682515.1">
    <property type="nucleotide sequence ID" value="XM_033822426.1"/>
</dbReference>
<dbReference type="Proteomes" id="UP000800094">
    <property type="component" value="Unassembled WGS sequence"/>
</dbReference>
<sequence>MKDWIPECEAIVSMKVQQALPAHSPTSLLPSSAQNSPGLPTPLSTSTPSPNQNTSLPDWRKISVSRHVPSETAPFLGGRPEVQVPASLPHEQDRPLGELDGETLRQCVIYAKRRYGGVDEMRCRSCRVMLEPEKFRLRGVLKRFDGLLLRSRYCMLTTRDVKRYSQRESIVESGFRKWAKVGRSALPLLTQSVGEKYAERRCSLQIAGGQSTSLSSPIGIAPGRVAINIASD</sequence>
<keyword evidence="3" id="KW-1185">Reference proteome</keyword>
<name>A0A6A6IAV2_9PLEO</name>
<accession>A0A6A6IAV2</accession>
<feature type="region of interest" description="Disordered" evidence="1">
    <location>
        <begin position="23"/>
        <end position="97"/>
    </location>
</feature>
<evidence type="ECO:0000313" key="2">
    <source>
        <dbReference type="EMBL" id="KAF2247511.1"/>
    </source>
</evidence>
<dbReference type="AlphaFoldDB" id="A0A6A6IAV2"/>
<organism evidence="2 3">
    <name type="scientific">Trematosphaeria pertusa</name>
    <dbReference type="NCBI Taxonomy" id="390896"/>
    <lineage>
        <taxon>Eukaryota</taxon>
        <taxon>Fungi</taxon>
        <taxon>Dikarya</taxon>
        <taxon>Ascomycota</taxon>
        <taxon>Pezizomycotina</taxon>
        <taxon>Dothideomycetes</taxon>
        <taxon>Pleosporomycetidae</taxon>
        <taxon>Pleosporales</taxon>
        <taxon>Massarineae</taxon>
        <taxon>Trematosphaeriaceae</taxon>
        <taxon>Trematosphaeria</taxon>
    </lineage>
</organism>
<reference evidence="2" key="1">
    <citation type="journal article" date="2020" name="Stud. Mycol.">
        <title>101 Dothideomycetes genomes: a test case for predicting lifestyles and emergence of pathogens.</title>
        <authorList>
            <person name="Haridas S."/>
            <person name="Albert R."/>
            <person name="Binder M."/>
            <person name="Bloem J."/>
            <person name="Labutti K."/>
            <person name="Salamov A."/>
            <person name="Andreopoulos B."/>
            <person name="Baker S."/>
            <person name="Barry K."/>
            <person name="Bills G."/>
            <person name="Bluhm B."/>
            <person name="Cannon C."/>
            <person name="Castanera R."/>
            <person name="Culley D."/>
            <person name="Daum C."/>
            <person name="Ezra D."/>
            <person name="Gonzalez J."/>
            <person name="Henrissat B."/>
            <person name="Kuo A."/>
            <person name="Liang C."/>
            <person name="Lipzen A."/>
            <person name="Lutzoni F."/>
            <person name="Magnuson J."/>
            <person name="Mondo S."/>
            <person name="Nolan M."/>
            <person name="Ohm R."/>
            <person name="Pangilinan J."/>
            <person name="Park H.-J."/>
            <person name="Ramirez L."/>
            <person name="Alfaro M."/>
            <person name="Sun H."/>
            <person name="Tritt A."/>
            <person name="Yoshinaga Y."/>
            <person name="Zwiers L.-H."/>
            <person name="Turgeon B."/>
            <person name="Goodwin S."/>
            <person name="Spatafora J."/>
            <person name="Crous P."/>
            <person name="Grigoriev I."/>
        </authorList>
    </citation>
    <scope>NUCLEOTIDE SEQUENCE</scope>
    <source>
        <strain evidence="2">CBS 122368</strain>
    </source>
</reference>
<protein>
    <submittedName>
        <fullName evidence="2">Uncharacterized protein</fullName>
    </submittedName>
</protein>
<gene>
    <name evidence="2" type="ORF">BU26DRAFT_348853</name>
</gene>
<feature type="compositionally biased region" description="Polar residues" evidence="1">
    <location>
        <begin position="24"/>
        <end position="34"/>
    </location>
</feature>